<dbReference type="RefSeq" id="WP_073536863.1">
    <property type="nucleotide sequence ID" value="NZ_AP019196.1"/>
</dbReference>
<dbReference type="Proteomes" id="UP000886934">
    <property type="component" value="Unassembled WGS sequence"/>
</dbReference>
<sequence length="72" mass="8024">MAKRTTICIDRLIHDFQLCQHFGYPCRFTVGRNTGYGPSVVAALEKRGYTLVKVRKSCFEITGVQGGPDKTS</sequence>
<proteinExistence type="predicted"/>
<comment type="caution">
    <text evidence="1">The sequence shown here is derived from an EMBL/GenBank/DDBJ whole genome shotgun (WGS) entry which is preliminary data.</text>
</comment>
<evidence type="ECO:0000313" key="2">
    <source>
        <dbReference type="Proteomes" id="UP000886934"/>
    </source>
</evidence>
<dbReference type="AlphaFoldDB" id="A0A3T1A490"/>
<name>A0A3T1A490_AERCA</name>
<dbReference type="EMBL" id="BPNN01000024">
    <property type="protein sequence ID" value="GJA63383.1"/>
    <property type="molecule type" value="Genomic_DNA"/>
</dbReference>
<gene>
    <name evidence="1" type="ORF">KAM351_19940</name>
</gene>
<protein>
    <submittedName>
        <fullName evidence="1">Uncharacterized protein</fullName>
    </submittedName>
</protein>
<accession>A0A3T1A490</accession>
<organism evidence="1 2">
    <name type="scientific">Aeromonas caviae</name>
    <name type="common">Aeromonas punctata</name>
    <dbReference type="NCBI Taxonomy" id="648"/>
    <lineage>
        <taxon>Bacteria</taxon>
        <taxon>Pseudomonadati</taxon>
        <taxon>Pseudomonadota</taxon>
        <taxon>Gammaproteobacteria</taxon>
        <taxon>Aeromonadales</taxon>
        <taxon>Aeromonadaceae</taxon>
        <taxon>Aeromonas</taxon>
    </lineage>
</organism>
<evidence type="ECO:0000313" key="1">
    <source>
        <dbReference type="EMBL" id="GJA63383.1"/>
    </source>
</evidence>
<reference evidence="1" key="1">
    <citation type="submission" date="2021-07" db="EMBL/GenBank/DDBJ databases">
        <title>Draft genome sequence of carbapenem-resistant Aeromonas spp. in Japan.</title>
        <authorList>
            <person name="Maehana S."/>
            <person name="Suzuki M."/>
            <person name="Kitasato H."/>
        </authorList>
    </citation>
    <scope>NUCLEOTIDE SEQUENCE</scope>
    <source>
        <strain evidence="1">KAM351</strain>
    </source>
</reference>